<evidence type="ECO:0000256" key="6">
    <source>
        <dbReference type="SAM" id="Phobius"/>
    </source>
</evidence>
<keyword evidence="4 6" id="KW-0472">Membrane</keyword>
<feature type="transmembrane region" description="Helical" evidence="6">
    <location>
        <begin position="199"/>
        <end position="219"/>
    </location>
</feature>
<comment type="caution">
    <text evidence="7">The sequence shown here is derived from an EMBL/GenBank/DDBJ whole genome shotgun (WGS) entry which is preliminary data.</text>
</comment>
<reference evidence="7 8" key="1">
    <citation type="submission" date="2015-05" db="EMBL/GenBank/DDBJ databases">
        <title>Draft genome sequence of Microvirga vignae strain BR3299, a novel nitrogen fixing bacteria isolated from Brazil semi-aired region.</title>
        <authorList>
            <person name="Zilli J.E."/>
            <person name="Passos S.R."/>
            <person name="Leite J."/>
            <person name="Baldani J.I."/>
            <person name="Xavier G.R."/>
            <person name="Rumjaneck N.G."/>
            <person name="Simoes-Araujo J.L."/>
        </authorList>
    </citation>
    <scope>NUCLEOTIDE SEQUENCE [LARGE SCALE GENOMIC DNA]</scope>
    <source>
        <strain evidence="7 8">BR3299</strain>
    </source>
</reference>
<dbReference type="PATRIC" id="fig|1225564.3.peg.3695"/>
<comment type="subcellular location">
    <subcellularLocation>
        <location evidence="1">Membrane</location>
        <topology evidence="1">Multi-pass membrane protein</topology>
    </subcellularLocation>
</comment>
<dbReference type="EMBL" id="LCYG01000033">
    <property type="protein sequence ID" value="KLK92475.1"/>
    <property type="molecule type" value="Genomic_DNA"/>
</dbReference>
<keyword evidence="2 6" id="KW-0812">Transmembrane</keyword>
<proteinExistence type="predicted"/>
<accession>A0A0H1RB66</accession>
<dbReference type="InterPro" id="IPR004254">
    <property type="entry name" value="AdipoR/HlyIII-related"/>
</dbReference>
<evidence type="ECO:0000256" key="4">
    <source>
        <dbReference type="ARBA" id="ARBA00023136"/>
    </source>
</evidence>
<evidence type="ECO:0000313" key="8">
    <source>
        <dbReference type="Proteomes" id="UP000035489"/>
    </source>
</evidence>
<evidence type="ECO:0000256" key="2">
    <source>
        <dbReference type="ARBA" id="ARBA00022692"/>
    </source>
</evidence>
<gene>
    <name evidence="7" type="ORF">AA309_14150</name>
</gene>
<feature type="transmembrane region" description="Helical" evidence="6">
    <location>
        <begin position="87"/>
        <end position="104"/>
    </location>
</feature>
<feature type="transmembrane region" description="Helical" evidence="6">
    <location>
        <begin position="141"/>
        <end position="160"/>
    </location>
</feature>
<feature type="transmembrane region" description="Helical" evidence="6">
    <location>
        <begin position="23"/>
        <end position="44"/>
    </location>
</feature>
<dbReference type="AlphaFoldDB" id="A0A0H1RB66"/>
<feature type="transmembrane region" description="Helical" evidence="6">
    <location>
        <begin position="56"/>
        <end position="75"/>
    </location>
</feature>
<dbReference type="PANTHER" id="PTHR20855">
    <property type="entry name" value="ADIPOR/PROGESTIN RECEPTOR-RELATED"/>
    <property type="match status" value="1"/>
</dbReference>
<organism evidence="7 8">
    <name type="scientific">Microvirga vignae</name>
    <dbReference type="NCBI Taxonomy" id="1225564"/>
    <lineage>
        <taxon>Bacteria</taxon>
        <taxon>Pseudomonadati</taxon>
        <taxon>Pseudomonadota</taxon>
        <taxon>Alphaproteobacteria</taxon>
        <taxon>Hyphomicrobiales</taxon>
        <taxon>Methylobacteriaceae</taxon>
        <taxon>Microvirga</taxon>
    </lineage>
</organism>
<dbReference type="GO" id="GO:0016020">
    <property type="term" value="C:membrane"/>
    <property type="evidence" value="ECO:0007669"/>
    <property type="project" value="UniProtKB-SubCell"/>
</dbReference>
<name>A0A0H1RB66_9HYPH</name>
<feature type="transmembrane region" description="Helical" evidence="6">
    <location>
        <begin position="166"/>
        <end position="187"/>
    </location>
</feature>
<keyword evidence="5" id="KW-0479">Metal-binding</keyword>
<dbReference type="GO" id="GO:0003677">
    <property type="term" value="F:DNA binding"/>
    <property type="evidence" value="ECO:0007669"/>
    <property type="project" value="UniProtKB-KW"/>
</dbReference>
<protein>
    <submittedName>
        <fullName evidence="7">DNA-binding protein</fullName>
    </submittedName>
</protein>
<keyword evidence="5" id="KW-0862">Zinc</keyword>
<dbReference type="Pfam" id="PF03006">
    <property type="entry name" value="HlyIII"/>
    <property type="match status" value="1"/>
</dbReference>
<evidence type="ECO:0000256" key="1">
    <source>
        <dbReference type="ARBA" id="ARBA00004141"/>
    </source>
</evidence>
<evidence type="ECO:0000313" key="7">
    <source>
        <dbReference type="EMBL" id="KLK92475.1"/>
    </source>
</evidence>
<dbReference type="OrthoDB" id="9813689at2"/>
<dbReference type="PANTHER" id="PTHR20855:SF3">
    <property type="entry name" value="LD03007P"/>
    <property type="match status" value="1"/>
</dbReference>
<evidence type="ECO:0000256" key="5">
    <source>
        <dbReference type="PIRSR" id="PIRSR604254-1"/>
    </source>
</evidence>
<feature type="transmembrane region" description="Helical" evidence="6">
    <location>
        <begin position="110"/>
        <end position="134"/>
    </location>
</feature>
<feature type="binding site" evidence="5">
    <location>
        <position position="198"/>
    </location>
    <ligand>
        <name>Zn(2+)</name>
        <dbReference type="ChEBI" id="CHEBI:29105"/>
    </ligand>
</feature>
<dbReference type="Proteomes" id="UP000035489">
    <property type="component" value="Unassembled WGS sequence"/>
</dbReference>
<sequence length="222" mass="24151">MGLQRPAVGRFEYDRAELWADGIIHGLGLVLGLGAVAVLVAAILPNSSPLDLIPVLIYSVAMIAALVISAAYNMWPISPVKWWLRRFDHAAIYVLIAGTYTPFLTRMSGAIMPLVLMIVVWVTSLVGIILKIALPGRFDRLSIGLYLLLGWSGIVLWDHILALPSATLWLLGAGALLYTAGVLFHVWHSLRFQNAIWHAFVLVATACHYGAVLSSFVVAPDA</sequence>
<keyword evidence="7" id="KW-0238">DNA-binding</keyword>
<evidence type="ECO:0000256" key="3">
    <source>
        <dbReference type="ARBA" id="ARBA00022989"/>
    </source>
</evidence>
<dbReference type="STRING" id="1225564.AA309_14150"/>
<dbReference type="GO" id="GO:0046872">
    <property type="term" value="F:metal ion binding"/>
    <property type="evidence" value="ECO:0007669"/>
    <property type="project" value="UniProtKB-KW"/>
</dbReference>
<dbReference type="RefSeq" id="WP_047189677.1">
    <property type="nucleotide sequence ID" value="NZ_LCYG01000033.1"/>
</dbReference>
<keyword evidence="3 6" id="KW-1133">Transmembrane helix</keyword>
<keyword evidence="8" id="KW-1185">Reference proteome</keyword>